<keyword evidence="2" id="KW-0768">Sushi</keyword>
<dbReference type="InterPro" id="IPR035976">
    <property type="entry name" value="Sushi/SCR/CCP_sf"/>
</dbReference>
<dbReference type="AlphaFoldDB" id="A0A8B6BKV8"/>
<dbReference type="PROSITE" id="PS50923">
    <property type="entry name" value="SUSHI"/>
    <property type="match status" value="1"/>
</dbReference>
<dbReference type="Gene3D" id="2.10.70.10">
    <property type="entry name" value="Complement Module, domain 1"/>
    <property type="match status" value="1"/>
</dbReference>
<keyword evidence="3" id="KW-0732">Signal</keyword>
<dbReference type="Pfam" id="PF00084">
    <property type="entry name" value="Sushi"/>
    <property type="match status" value="1"/>
</dbReference>
<accession>A0A8B6BKV8</accession>
<feature type="signal peptide" evidence="3">
    <location>
        <begin position="1"/>
        <end position="17"/>
    </location>
</feature>
<evidence type="ECO:0000256" key="1">
    <source>
        <dbReference type="ARBA" id="ARBA00023157"/>
    </source>
</evidence>
<keyword evidence="6" id="KW-1185">Reference proteome</keyword>
<feature type="domain" description="Sushi" evidence="4">
    <location>
        <begin position="384"/>
        <end position="442"/>
    </location>
</feature>
<sequence>MQGLMLILFIQRMQAEASVLFKPSFISDWYPATALNESLSLLIIDHNLREYPVKVDVQVKINEGGKDYIFSGLGSSQRDDDFPGRFGGVIYKYNDQHTQLSFPYERNHFYGSSGLAYTGSDGLYHGSTHILGPYVNGYVRTRVWLASDMSNIVLNTSLYMDNIQNYREISHGLGYYPDLLNVQTLLSNGYMSDGIGVVFISETDFGYNTLAGVLFGYDDTKVRLWVPSNFSTYYKAGGVFAAKDGYKLGYYMEGVVNILAWNIECSQQVFHKTITVGDNIIHDDVIQFPCPYDLSNYLISIQFKAPESETPNGGMLFNAAGTTQAKNGSMYGGIVYAYSENEVMIWRPVNGPVIYIGDRWGNGESKQTSYTADVIIRVYHLPLAECSYPETVGNGTLNVTGVIYGDNITYTCNLGYHHGGGDLFRTCGRDRQWSGIIPACIFNEQMSKNRTSTFLDFEQVRIDKKETSLYKRSLYSAKDNRYSSFVIGLS</sequence>
<protein>
    <recommendedName>
        <fullName evidence="4">Sushi domain-containing protein</fullName>
    </recommendedName>
</protein>
<evidence type="ECO:0000313" key="6">
    <source>
        <dbReference type="Proteomes" id="UP000596742"/>
    </source>
</evidence>
<dbReference type="SUPFAM" id="SSF57535">
    <property type="entry name" value="Complement control module/SCR domain"/>
    <property type="match status" value="1"/>
</dbReference>
<dbReference type="Proteomes" id="UP000596742">
    <property type="component" value="Unassembled WGS sequence"/>
</dbReference>
<feature type="chain" id="PRO_5033063126" description="Sushi domain-containing protein" evidence="3">
    <location>
        <begin position="18"/>
        <end position="490"/>
    </location>
</feature>
<evidence type="ECO:0000313" key="5">
    <source>
        <dbReference type="EMBL" id="VDH92374.1"/>
    </source>
</evidence>
<evidence type="ECO:0000259" key="4">
    <source>
        <dbReference type="PROSITE" id="PS50923"/>
    </source>
</evidence>
<dbReference type="OrthoDB" id="6045112at2759"/>
<evidence type="ECO:0000256" key="3">
    <source>
        <dbReference type="SAM" id="SignalP"/>
    </source>
</evidence>
<reference evidence="5" key="1">
    <citation type="submission" date="2018-11" db="EMBL/GenBank/DDBJ databases">
        <authorList>
            <person name="Alioto T."/>
            <person name="Alioto T."/>
        </authorList>
    </citation>
    <scope>NUCLEOTIDE SEQUENCE</scope>
</reference>
<dbReference type="InterPro" id="IPR000436">
    <property type="entry name" value="Sushi_SCR_CCP_dom"/>
</dbReference>
<name>A0A8B6BKV8_MYTGA</name>
<evidence type="ECO:0000256" key="2">
    <source>
        <dbReference type="PROSITE-ProRule" id="PRU00302"/>
    </source>
</evidence>
<keyword evidence="1" id="KW-1015">Disulfide bond</keyword>
<gene>
    <name evidence="5" type="ORF">MGAL_10B089065</name>
</gene>
<dbReference type="SMART" id="SM00032">
    <property type="entry name" value="CCP"/>
    <property type="match status" value="1"/>
</dbReference>
<comment type="caution">
    <text evidence="2">Lacks conserved residue(s) required for the propagation of feature annotation.</text>
</comment>
<proteinExistence type="predicted"/>
<organism evidence="5 6">
    <name type="scientific">Mytilus galloprovincialis</name>
    <name type="common">Mediterranean mussel</name>
    <dbReference type="NCBI Taxonomy" id="29158"/>
    <lineage>
        <taxon>Eukaryota</taxon>
        <taxon>Metazoa</taxon>
        <taxon>Spiralia</taxon>
        <taxon>Lophotrochozoa</taxon>
        <taxon>Mollusca</taxon>
        <taxon>Bivalvia</taxon>
        <taxon>Autobranchia</taxon>
        <taxon>Pteriomorphia</taxon>
        <taxon>Mytilida</taxon>
        <taxon>Mytiloidea</taxon>
        <taxon>Mytilidae</taxon>
        <taxon>Mytilinae</taxon>
        <taxon>Mytilus</taxon>
    </lineage>
</organism>
<feature type="non-terminal residue" evidence="5">
    <location>
        <position position="490"/>
    </location>
</feature>
<comment type="caution">
    <text evidence="5">The sequence shown here is derived from an EMBL/GenBank/DDBJ whole genome shotgun (WGS) entry which is preliminary data.</text>
</comment>
<dbReference type="CDD" id="cd00033">
    <property type="entry name" value="CCP"/>
    <property type="match status" value="1"/>
</dbReference>
<dbReference type="EMBL" id="UYJE01000339">
    <property type="protein sequence ID" value="VDH92374.1"/>
    <property type="molecule type" value="Genomic_DNA"/>
</dbReference>